<feature type="repeat" description="WD" evidence="7">
    <location>
        <begin position="1133"/>
        <end position="1155"/>
    </location>
</feature>
<evidence type="ECO:0000256" key="5">
    <source>
        <dbReference type="ARBA" id="ARBA00022777"/>
    </source>
</evidence>
<accession>A0A518BCK6</accession>
<dbReference type="Pfam" id="PF00400">
    <property type="entry name" value="WD40"/>
    <property type="match status" value="7"/>
</dbReference>
<evidence type="ECO:0000256" key="8">
    <source>
        <dbReference type="PROSITE-ProRule" id="PRU10141"/>
    </source>
</evidence>
<dbReference type="PANTHER" id="PTHR43289:SF6">
    <property type="entry name" value="SERINE_THREONINE-PROTEIN KINASE NEKL-3"/>
    <property type="match status" value="1"/>
</dbReference>
<keyword evidence="1 7" id="KW-0853">WD repeat</keyword>
<dbReference type="InterPro" id="IPR019775">
    <property type="entry name" value="WD40_repeat_CS"/>
</dbReference>
<evidence type="ECO:0000259" key="10">
    <source>
        <dbReference type="PROSITE" id="PS50011"/>
    </source>
</evidence>
<keyword evidence="5 11" id="KW-0418">Kinase</keyword>
<evidence type="ECO:0000313" key="11">
    <source>
        <dbReference type="EMBL" id="QDU64697.1"/>
    </source>
</evidence>
<keyword evidence="4 8" id="KW-0547">Nucleotide-binding</keyword>
<evidence type="ECO:0000256" key="3">
    <source>
        <dbReference type="ARBA" id="ARBA00022737"/>
    </source>
</evidence>
<dbReference type="SUPFAM" id="SSF50998">
    <property type="entry name" value="Quinoprotein alcohol dehydrogenase-like"/>
    <property type="match status" value="2"/>
</dbReference>
<keyword evidence="6 8" id="KW-0067">ATP-binding</keyword>
<feature type="compositionally biased region" description="Pro residues" evidence="9">
    <location>
        <begin position="1224"/>
        <end position="1235"/>
    </location>
</feature>
<dbReference type="PROSITE" id="PS50082">
    <property type="entry name" value="WD_REPEATS_2"/>
    <property type="match status" value="5"/>
</dbReference>
<dbReference type="PROSITE" id="PS00107">
    <property type="entry name" value="PROTEIN_KINASE_ATP"/>
    <property type="match status" value="1"/>
</dbReference>
<evidence type="ECO:0000313" key="12">
    <source>
        <dbReference type="Proteomes" id="UP000317093"/>
    </source>
</evidence>
<feature type="repeat" description="WD" evidence="7">
    <location>
        <begin position="778"/>
        <end position="806"/>
    </location>
</feature>
<dbReference type="InterPro" id="IPR001680">
    <property type="entry name" value="WD40_rpt"/>
</dbReference>
<dbReference type="SUPFAM" id="SSF56112">
    <property type="entry name" value="Protein kinase-like (PK-like)"/>
    <property type="match status" value="1"/>
</dbReference>
<dbReference type="Gene3D" id="2.130.10.10">
    <property type="entry name" value="YVTN repeat-like/Quinoprotein amine dehydrogenase"/>
    <property type="match status" value="4"/>
</dbReference>
<organism evidence="11 12">
    <name type="scientific">Kolteria novifilia</name>
    <dbReference type="NCBI Taxonomy" id="2527975"/>
    <lineage>
        <taxon>Bacteria</taxon>
        <taxon>Pseudomonadati</taxon>
        <taxon>Planctomycetota</taxon>
        <taxon>Planctomycetia</taxon>
        <taxon>Kolteriales</taxon>
        <taxon>Kolteriaceae</taxon>
        <taxon>Kolteria</taxon>
    </lineage>
</organism>
<dbReference type="InterPro" id="IPR011047">
    <property type="entry name" value="Quinoprotein_ADH-like_sf"/>
</dbReference>
<dbReference type="OrthoDB" id="5632033at2"/>
<dbReference type="Proteomes" id="UP000317093">
    <property type="component" value="Chromosome"/>
</dbReference>
<evidence type="ECO:0000256" key="9">
    <source>
        <dbReference type="SAM" id="MobiDB-lite"/>
    </source>
</evidence>
<dbReference type="SMART" id="SM00320">
    <property type="entry name" value="WD40"/>
    <property type="match status" value="13"/>
</dbReference>
<name>A0A518BCK6_9BACT</name>
<dbReference type="InterPro" id="IPR011009">
    <property type="entry name" value="Kinase-like_dom_sf"/>
</dbReference>
<evidence type="ECO:0000256" key="7">
    <source>
        <dbReference type="PROSITE-ProRule" id="PRU00221"/>
    </source>
</evidence>
<dbReference type="GO" id="GO:0005524">
    <property type="term" value="F:ATP binding"/>
    <property type="evidence" value="ECO:0007669"/>
    <property type="project" value="UniProtKB-UniRule"/>
</dbReference>
<keyword evidence="3" id="KW-0677">Repeat</keyword>
<evidence type="ECO:0000256" key="6">
    <source>
        <dbReference type="ARBA" id="ARBA00022840"/>
    </source>
</evidence>
<dbReference type="InterPro" id="IPR000719">
    <property type="entry name" value="Prot_kinase_dom"/>
</dbReference>
<dbReference type="SMART" id="SM00220">
    <property type="entry name" value="S_TKc"/>
    <property type="match status" value="1"/>
</dbReference>
<dbReference type="Gene3D" id="3.30.200.20">
    <property type="entry name" value="Phosphorylase Kinase, domain 1"/>
    <property type="match status" value="1"/>
</dbReference>
<feature type="domain" description="Protein kinase" evidence="10">
    <location>
        <begin position="71"/>
        <end position="333"/>
    </location>
</feature>
<sequence length="1235" mass="134675">MISISEFARRAWQSELVDRDQVRAIIQKLPENRRTAEGLAMAMVRRGLLTLWQAKQIAANRAKLLIVDQRYRLLSKLGEGGMGAVFRARDTRLQRQVAIKIPRPKILRKKRYFARFQREIVANGRLEHPNIVRAIDVGSDGDLHYIVMEYVDGEDLASLARRAGGLPPDIAVNYILQAAKALQYAHEQGIIHRDLKPSNLMATRDGRLKILDMGLALINVEGDEQPSDVTLIGALVGTVGYMAPEQAEDTHAADDRSDIYSLGCTFHHLLTGQAPYGIENSTATLVRHVRDPIPEVPGIDATLRAIHDRMMAKSPDDRYQSMAALSAELRRWQLVVSDEDTVDGPAETIEDREVFEPVGKALSGESGHESLSVFPDDRDIPDWLDRSAASGQRRLKRLEQEGGWSPRMLASVILAVGLLLVIGAVSYSTWHRLGQTRMTLQWPPDQRAGASLRVDGVLVPLATSGPIQLAGPWGKRHLHLMRPGYHPQSIDVNLARGESRAIPLEWRATPKRLRELELESLTKEAHDAIVQGDREQMEAIRARCLDFVKREAGTLFALEASALLANLPSPFDEGTLSVDSAEVPTLDEDVAVTRLYQREENPFAVWGPIVHAAYTPTGDLLITGSGPMVRVRDGATGRPIEELGPLPSPVSLVAIEPHGRFVAAACEDKTVRLLEREGDDPEEIRAGAEITAIAFDTSGKLVAIGTEQGDLKIARIEKGEPRLIRSASPDLGTIEALRFAPAGSRLLVAGKRGAGIWDGATSEPIGWSWDSPLSSREAVAWSPDGQLIAAATTDRAVRFWDATTGEDHPLIAVSGRVRTLAFGPTAGQLLVGTDRSLDIWNVETGELQVEVRHHRRRPELLLADAKGTQLACFDDPFAGYLPGTISLWRADANHIEMVATSASIMGAAWDSPRTHLAANYTDGKVLVWDAIQARERFRLGNEAFDPMALTFTPDSDSLITGSRDGSIRRWNSKDGKLRQILDTPRSSEGEDVPITRVAIAPDNAMISAGRRDGKVLLWTAETRSPRYTLHKGSTPVSGLGFSPNSQVLFASIIGDPDEKVSGVLSVWEALSGRLWYSTEQADLGFADLAVSPNGKMVASADWANHLHLWDIETGRRLQTLEVASEGNYHTLCLAFSPDSSLLAAAGTDGAVRTWNADGTLTRSIQVGAPDSLVVSVGFSPSGRHLLTACGEGTIYVLKLAEIASQVLDQASHEVASPPDGNSPLLPPEDPSNPTR</sequence>
<dbReference type="Gene3D" id="1.10.510.10">
    <property type="entry name" value="Transferase(Phosphotransferase) domain 1"/>
    <property type="match status" value="1"/>
</dbReference>
<dbReference type="AlphaFoldDB" id="A0A518BCK6"/>
<protein>
    <submittedName>
        <fullName evidence="11">Serine/threonine-protein kinase PknB</fullName>
        <ecNumber evidence="11">2.7.11.1</ecNumber>
    </submittedName>
</protein>
<keyword evidence="12" id="KW-1185">Reference proteome</keyword>
<evidence type="ECO:0000256" key="4">
    <source>
        <dbReference type="ARBA" id="ARBA00022741"/>
    </source>
</evidence>
<feature type="region of interest" description="Disordered" evidence="9">
    <location>
        <begin position="1210"/>
        <end position="1235"/>
    </location>
</feature>
<dbReference type="RefSeq" id="WP_145263071.1">
    <property type="nucleotide sequence ID" value="NZ_CP036279.1"/>
</dbReference>
<dbReference type="PANTHER" id="PTHR43289">
    <property type="entry name" value="MITOGEN-ACTIVATED PROTEIN KINASE KINASE KINASE 20-RELATED"/>
    <property type="match status" value="1"/>
</dbReference>
<dbReference type="CDD" id="cd14014">
    <property type="entry name" value="STKc_PknB_like"/>
    <property type="match status" value="1"/>
</dbReference>
<dbReference type="PROSITE" id="PS50294">
    <property type="entry name" value="WD_REPEATS_REGION"/>
    <property type="match status" value="1"/>
</dbReference>
<dbReference type="PROSITE" id="PS00678">
    <property type="entry name" value="WD_REPEATS_1"/>
    <property type="match status" value="1"/>
</dbReference>
<proteinExistence type="predicted"/>
<dbReference type="PROSITE" id="PS50011">
    <property type="entry name" value="PROTEIN_KINASE_DOM"/>
    <property type="match status" value="1"/>
</dbReference>
<dbReference type="KEGG" id="knv:Pan216_55880"/>
<feature type="repeat" description="WD" evidence="7">
    <location>
        <begin position="987"/>
        <end position="1028"/>
    </location>
</feature>
<feature type="binding site" evidence="8">
    <location>
        <position position="100"/>
    </location>
    <ligand>
        <name>ATP</name>
        <dbReference type="ChEBI" id="CHEBI:30616"/>
    </ligand>
</feature>
<dbReference type="EMBL" id="CP036279">
    <property type="protein sequence ID" value="QDU64697.1"/>
    <property type="molecule type" value="Genomic_DNA"/>
</dbReference>
<feature type="repeat" description="WD" evidence="7">
    <location>
        <begin position="948"/>
        <end position="980"/>
    </location>
</feature>
<gene>
    <name evidence="11" type="primary">pknB_19</name>
    <name evidence="11" type="ORF">Pan216_55880</name>
</gene>
<evidence type="ECO:0000256" key="2">
    <source>
        <dbReference type="ARBA" id="ARBA00022679"/>
    </source>
</evidence>
<evidence type="ECO:0000256" key="1">
    <source>
        <dbReference type="ARBA" id="ARBA00022574"/>
    </source>
</evidence>
<dbReference type="GO" id="GO:0004674">
    <property type="term" value="F:protein serine/threonine kinase activity"/>
    <property type="evidence" value="ECO:0007669"/>
    <property type="project" value="UniProtKB-EC"/>
</dbReference>
<dbReference type="Pfam" id="PF00069">
    <property type="entry name" value="Pkinase"/>
    <property type="match status" value="1"/>
</dbReference>
<dbReference type="EC" id="2.7.11.1" evidence="11"/>
<feature type="repeat" description="WD" evidence="7">
    <location>
        <begin position="1088"/>
        <end position="1119"/>
    </location>
</feature>
<reference evidence="11 12" key="1">
    <citation type="submission" date="2019-02" db="EMBL/GenBank/DDBJ databases">
        <title>Deep-cultivation of Planctomycetes and their phenomic and genomic characterization uncovers novel biology.</title>
        <authorList>
            <person name="Wiegand S."/>
            <person name="Jogler M."/>
            <person name="Boedeker C."/>
            <person name="Pinto D."/>
            <person name="Vollmers J."/>
            <person name="Rivas-Marin E."/>
            <person name="Kohn T."/>
            <person name="Peeters S.H."/>
            <person name="Heuer A."/>
            <person name="Rast P."/>
            <person name="Oberbeckmann S."/>
            <person name="Bunk B."/>
            <person name="Jeske O."/>
            <person name="Meyerdierks A."/>
            <person name="Storesund J.E."/>
            <person name="Kallscheuer N."/>
            <person name="Luecker S."/>
            <person name="Lage O.M."/>
            <person name="Pohl T."/>
            <person name="Merkel B.J."/>
            <person name="Hornburger P."/>
            <person name="Mueller R.-W."/>
            <person name="Bruemmer F."/>
            <person name="Labrenz M."/>
            <person name="Spormann A.M."/>
            <person name="Op den Camp H."/>
            <person name="Overmann J."/>
            <person name="Amann R."/>
            <person name="Jetten M.S.M."/>
            <person name="Mascher T."/>
            <person name="Medema M.H."/>
            <person name="Devos D.P."/>
            <person name="Kaster A.-K."/>
            <person name="Ovreas L."/>
            <person name="Rohde M."/>
            <person name="Galperin M.Y."/>
            <person name="Jogler C."/>
        </authorList>
    </citation>
    <scope>NUCLEOTIDE SEQUENCE [LARGE SCALE GENOMIC DNA]</scope>
    <source>
        <strain evidence="11 12">Pan216</strain>
    </source>
</reference>
<dbReference type="CDD" id="cd00200">
    <property type="entry name" value="WD40"/>
    <property type="match status" value="1"/>
</dbReference>
<dbReference type="InterPro" id="IPR015943">
    <property type="entry name" value="WD40/YVTN_repeat-like_dom_sf"/>
</dbReference>
<dbReference type="InterPro" id="IPR017441">
    <property type="entry name" value="Protein_kinase_ATP_BS"/>
</dbReference>
<keyword evidence="2 11" id="KW-0808">Transferase</keyword>